<comment type="caution">
    <text evidence="1">The sequence shown here is derived from an EMBL/GenBank/DDBJ whole genome shotgun (WGS) entry which is preliminary data.</text>
</comment>
<organism evidence="1 2">
    <name type="scientific">Caldanaerobacter subterraneus</name>
    <dbReference type="NCBI Taxonomy" id="911092"/>
    <lineage>
        <taxon>Bacteria</taxon>
        <taxon>Bacillati</taxon>
        <taxon>Bacillota</taxon>
        <taxon>Clostridia</taxon>
        <taxon>Thermoanaerobacterales</taxon>
        <taxon>Thermoanaerobacteraceae</taxon>
        <taxon>Caldanaerobacter</taxon>
    </lineage>
</organism>
<gene>
    <name evidence="1" type="ORF">DEA61_11095</name>
</gene>
<evidence type="ECO:0000313" key="2">
    <source>
        <dbReference type="Proteomes" id="UP000264445"/>
    </source>
</evidence>
<dbReference type="InterPro" id="IPR047735">
    <property type="entry name" value="GrdX-like"/>
</dbReference>
<proteinExistence type="predicted"/>
<dbReference type="NCBIfam" id="NF038093">
    <property type="entry name" value="GrdX"/>
    <property type="match status" value="1"/>
</dbReference>
<name>A0A101E594_9THEO</name>
<dbReference type="RefSeq" id="WP_278429558.1">
    <property type="nucleotide sequence ID" value="NZ_DOLB01000164.1"/>
</dbReference>
<accession>A0A101E594</accession>
<evidence type="ECO:0000313" key="1">
    <source>
        <dbReference type="EMBL" id="HBT50298.1"/>
    </source>
</evidence>
<dbReference type="Proteomes" id="UP000264445">
    <property type="component" value="Unassembled WGS sequence"/>
</dbReference>
<dbReference type="AlphaFoldDB" id="A0A101E594"/>
<dbReference type="EMBL" id="DOLB01000164">
    <property type="protein sequence ID" value="HBT50298.1"/>
    <property type="molecule type" value="Genomic_DNA"/>
</dbReference>
<sequence length="125" mass="14397">MKYVIITNNPLVRDKYPQDCEFVVGTIVNVLTRCRDLIHKGYVLMSHPLAGNVKPDCSPFKSILLKENKGPVDFNSVMIIEECLHKVKEIIEKEGINCIENEKVLNDFAYLDKELIKEAIETFRE</sequence>
<protein>
    <submittedName>
        <fullName evidence="1">GrdX protein</fullName>
    </submittedName>
</protein>
<reference evidence="1 2" key="1">
    <citation type="journal article" date="2018" name="Nat. Biotechnol.">
        <title>A standardized bacterial taxonomy based on genome phylogeny substantially revises the tree of life.</title>
        <authorList>
            <person name="Parks D.H."/>
            <person name="Chuvochina M."/>
            <person name="Waite D.W."/>
            <person name="Rinke C."/>
            <person name="Skarshewski A."/>
            <person name="Chaumeil P.A."/>
            <person name="Hugenholtz P."/>
        </authorList>
    </citation>
    <scope>NUCLEOTIDE SEQUENCE [LARGE SCALE GENOMIC DNA]</scope>
    <source>
        <strain evidence="1">UBA12544</strain>
    </source>
</reference>